<evidence type="ECO:0000256" key="3">
    <source>
        <dbReference type="ARBA" id="ARBA00022989"/>
    </source>
</evidence>
<feature type="transmembrane region" description="Helical" evidence="5">
    <location>
        <begin position="61"/>
        <end position="80"/>
    </location>
</feature>
<accession>A0ABZ2LW85</accession>
<dbReference type="EMBL" id="CP089984">
    <property type="protein sequence ID" value="WXB15002.1"/>
    <property type="molecule type" value="Genomic_DNA"/>
</dbReference>
<protein>
    <submittedName>
        <fullName evidence="6">SemiSWEET transporter</fullName>
    </submittedName>
</protein>
<evidence type="ECO:0000256" key="4">
    <source>
        <dbReference type="ARBA" id="ARBA00023136"/>
    </source>
</evidence>
<feature type="transmembrane region" description="Helical" evidence="5">
    <location>
        <begin position="12"/>
        <end position="29"/>
    </location>
</feature>
<dbReference type="Proteomes" id="UP001370348">
    <property type="component" value="Chromosome"/>
</dbReference>
<dbReference type="NCBIfam" id="NF037968">
    <property type="entry name" value="SemiSWEET_2"/>
    <property type="match status" value="1"/>
</dbReference>
<dbReference type="RefSeq" id="WP_394824624.1">
    <property type="nucleotide sequence ID" value="NZ_CP089984.1"/>
</dbReference>
<organism evidence="6 7">
    <name type="scientific">Pendulispora albinea</name>
    <dbReference type="NCBI Taxonomy" id="2741071"/>
    <lineage>
        <taxon>Bacteria</taxon>
        <taxon>Pseudomonadati</taxon>
        <taxon>Myxococcota</taxon>
        <taxon>Myxococcia</taxon>
        <taxon>Myxococcales</taxon>
        <taxon>Sorangiineae</taxon>
        <taxon>Pendulisporaceae</taxon>
        <taxon>Pendulispora</taxon>
    </lineage>
</organism>
<keyword evidence="2 5" id="KW-0812">Transmembrane</keyword>
<sequence>MAIALSELVGYVAASLTTAALIPQALLIWRTRRAEGVSIGMYIVFSTGVALWIAYGLSARAWPVVVANVVTLGFSLWILAMKLRFERATRHGAKPMQ</sequence>
<dbReference type="Gene3D" id="1.20.1280.290">
    <property type="match status" value="1"/>
</dbReference>
<gene>
    <name evidence="6" type="ORF">LZC94_45185</name>
</gene>
<evidence type="ECO:0000313" key="6">
    <source>
        <dbReference type="EMBL" id="WXB15002.1"/>
    </source>
</evidence>
<dbReference type="InterPro" id="IPR006603">
    <property type="entry name" value="PQ-loop_rpt"/>
</dbReference>
<keyword evidence="7" id="KW-1185">Reference proteome</keyword>
<comment type="subcellular location">
    <subcellularLocation>
        <location evidence="1">Membrane</location>
        <topology evidence="1">Multi-pass membrane protein</topology>
    </subcellularLocation>
</comment>
<reference evidence="6 7" key="1">
    <citation type="submission" date="2021-12" db="EMBL/GenBank/DDBJ databases">
        <title>Discovery of the Pendulisporaceae a myxobacterial family with distinct sporulation behavior and unique specialized metabolism.</title>
        <authorList>
            <person name="Garcia R."/>
            <person name="Popoff A."/>
            <person name="Bader C.D."/>
            <person name="Loehr J."/>
            <person name="Walesch S."/>
            <person name="Walt C."/>
            <person name="Boldt J."/>
            <person name="Bunk B."/>
            <person name="Haeckl F.J.F.P.J."/>
            <person name="Gunesch A.P."/>
            <person name="Birkelbach J."/>
            <person name="Nuebel U."/>
            <person name="Pietschmann T."/>
            <person name="Bach T."/>
            <person name="Mueller R."/>
        </authorList>
    </citation>
    <scope>NUCLEOTIDE SEQUENCE [LARGE SCALE GENOMIC DNA]</scope>
    <source>
        <strain evidence="6 7">MSr11954</strain>
    </source>
</reference>
<dbReference type="InterPro" id="IPR047662">
    <property type="entry name" value="SemiSWEET"/>
</dbReference>
<evidence type="ECO:0000256" key="1">
    <source>
        <dbReference type="ARBA" id="ARBA00004141"/>
    </source>
</evidence>
<evidence type="ECO:0000256" key="2">
    <source>
        <dbReference type="ARBA" id="ARBA00022692"/>
    </source>
</evidence>
<keyword evidence="4 5" id="KW-0472">Membrane</keyword>
<evidence type="ECO:0000313" key="7">
    <source>
        <dbReference type="Proteomes" id="UP001370348"/>
    </source>
</evidence>
<keyword evidence="3 5" id="KW-1133">Transmembrane helix</keyword>
<proteinExistence type="predicted"/>
<dbReference type="Pfam" id="PF04193">
    <property type="entry name" value="PQ-loop"/>
    <property type="match status" value="1"/>
</dbReference>
<feature type="transmembrane region" description="Helical" evidence="5">
    <location>
        <begin position="36"/>
        <end position="55"/>
    </location>
</feature>
<evidence type="ECO:0000256" key="5">
    <source>
        <dbReference type="SAM" id="Phobius"/>
    </source>
</evidence>
<name>A0ABZ2LW85_9BACT</name>